<dbReference type="Pfam" id="PF14312">
    <property type="entry name" value="FG-GAP_2"/>
    <property type="match status" value="6"/>
</dbReference>
<evidence type="ECO:0000256" key="3">
    <source>
        <dbReference type="ARBA" id="ARBA00023180"/>
    </source>
</evidence>
<reference evidence="4" key="1">
    <citation type="submission" date="2020-10" db="EMBL/GenBank/DDBJ databases">
        <authorList>
            <person name="Castelo-Branco R."/>
            <person name="Eusebio N."/>
            <person name="Adriana R."/>
            <person name="Vieira A."/>
            <person name="Brugerolle De Fraissinette N."/>
            <person name="Rezende De Castro R."/>
            <person name="Schneider M.P."/>
            <person name="Vasconcelos V."/>
            <person name="Leao P.N."/>
        </authorList>
    </citation>
    <scope>NUCLEOTIDE SEQUENCE</scope>
    <source>
        <strain evidence="4">LEGE 11479</strain>
    </source>
</reference>
<keyword evidence="1" id="KW-0732">Signal</keyword>
<proteinExistence type="predicted"/>
<accession>A0A928X0S2</accession>
<dbReference type="InterPro" id="IPR013517">
    <property type="entry name" value="FG-GAP"/>
</dbReference>
<dbReference type="PANTHER" id="PTHR36220:SF1">
    <property type="entry name" value="GAMMA TUBULIN COMPLEX COMPONENT C-TERMINAL DOMAIN-CONTAINING PROTEIN"/>
    <property type="match status" value="1"/>
</dbReference>
<evidence type="ECO:0000256" key="1">
    <source>
        <dbReference type="ARBA" id="ARBA00022729"/>
    </source>
</evidence>
<keyword evidence="3" id="KW-0325">Glycoprotein</keyword>
<keyword evidence="2" id="KW-0677">Repeat</keyword>
<evidence type="ECO:0000313" key="5">
    <source>
        <dbReference type="Proteomes" id="UP000615026"/>
    </source>
</evidence>
<dbReference type="PANTHER" id="PTHR36220">
    <property type="entry name" value="UNNAMED PRODUCT"/>
    <property type="match status" value="1"/>
</dbReference>
<dbReference type="Gene3D" id="2.130.10.10">
    <property type="entry name" value="YVTN repeat-like/Quinoprotein amine dehydrogenase"/>
    <property type="match status" value="1"/>
</dbReference>
<dbReference type="Proteomes" id="UP000615026">
    <property type="component" value="Unassembled WGS sequence"/>
</dbReference>
<name>A0A928X0S2_LEPEC</name>
<sequence length="654" mass="68210">MDNSTQDSPIIFFNLLQRLLNPVPDSEDIFARSVALSGNNVLISSFFDNDAIDDDTLTAVDDVAYLFDGATGSLLQTFINPTPPTANPLADQFGFAVALDEDSALISAPLANENGSNGGAAYLFNTTTGALTQTFLNPVPTGDDAFGHSLAMDGETVLVGTPLSDRGAPNSGVAYLFDGATGDLLQTFLNPTPEGGDLFGDVVALDNNKVLVGAFLDNEGATNSGATHLFDAVTGNLLRTFVNPTPASGDLFGRAVAIEGDRALISAPFDGDDTTQRGSVYLFDTVTGEILQTFQNPSAMGGEAFGLSVALSGDNVLIGANLNDSGGENSGAAYLFDATTGQHLQTFLNPTPEDSDLFGNTVALDQNNLLIGAIGDDDGGDNSGAVYLFQKFQPPSSDLIHVSFNGSGSIGDLSFKDDDILTFNRQTADWSIYLDGSDIGLRNSDIDAFDLLPDGSVVFSLTTAATLLDVGAVTSADIVRFIPTSTGRNTAGRFELYLKGADVGLDTSDENIDALDVLPDGQIVISTTGAIQVDDILGTDADVLILNPPALGAATPGSWTLHLDGSDIGLTNSSEDVNGIWMGESREFALTTKGAFDTPSLQGEGDDIFRLISSSLGAKTRGAVSSLWKESMVDLEDNVIDGLAIVTGEATSFR</sequence>
<dbReference type="InterPro" id="IPR013519">
    <property type="entry name" value="Int_alpha_beta-p"/>
</dbReference>
<dbReference type="AlphaFoldDB" id="A0A928X0S2"/>
<protein>
    <submittedName>
        <fullName evidence="4">FG-GAP repeat protein</fullName>
    </submittedName>
</protein>
<dbReference type="InterPro" id="IPR011047">
    <property type="entry name" value="Quinoprotein_ADH-like_sf"/>
</dbReference>
<dbReference type="InterPro" id="IPR015943">
    <property type="entry name" value="WD40/YVTN_repeat-like_dom_sf"/>
</dbReference>
<dbReference type="EMBL" id="JADEXP010000037">
    <property type="protein sequence ID" value="MBE9066332.1"/>
    <property type="molecule type" value="Genomic_DNA"/>
</dbReference>
<comment type="caution">
    <text evidence="4">The sequence shown here is derived from an EMBL/GenBank/DDBJ whole genome shotgun (WGS) entry which is preliminary data.</text>
</comment>
<gene>
    <name evidence="4" type="ORF">IQ260_06670</name>
</gene>
<dbReference type="InterPro" id="IPR028994">
    <property type="entry name" value="Integrin_alpha_N"/>
</dbReference>
<dbReference type="Gene3D" id="2.130.10.130">
    <property type="entry name" value="Integrin alpha, N-terminal"/>
    <property type="match status" value="1"/>
</dbReference>
<keyword evidence="5" id="KW-1185">Reference proteome</keyword>
<dbReference type="SMART" id="SM00191">
    <property type="entry name" value="Int_alpha"/>
    <property type="match status" value="5"/>
</dbReference>
<evidence type="ECO:0000313" key="4">
    <source>
        <dbReference type="EMBL" id="MBE9066332.1"/>
    </source>
</evidence>
<dbReference type="SUPFAM" id="SSF50998">
    <property type="entry name" value="Quinoprotein alcohol dehydrogenase-like"/>
    <property type="match status" value="1"/>
</dbReference>
<dbReference type="RefSeq" id="WP_193992012.1">
    <property type="nucleotide sequence ID" value="NZ_JADEXP010000037.1"/>
</dbReference>
<evidence type="ECO:0000256" key="2">
    <source>
        <dbReference type="ARBA" id="ARBA00022737"/>
    </source>
</evidence>
<organism evidence="4 5">
    <name type="scientific">Leptolyngbya cf. ectocarpi LEGE 11479</name>
    <dbReference type="NCBI Taxonomy" id="1828722"/>
    <lineage>
        <taxon>Bacteria</taxon>
        <taxon>Bacillati</taxon>
        <taxon>Cyanobacteriota</taxon>
        <taxon>Cyanophyceae</taxon>
        <taxon>Leptolyngbyales</taxon>
        <taxon>Leptolyngbyaceae</taxon>
        <taxon>Leptolyngbya group</taxon>
        <taxon>Leptolyngbya</taxon>
    </lineage>
</organism>